<feature type="transmembrane region" description="Helical" evidence="7">
    <location>
        <begin position="206"/>
        <end position="224"/>
    </location>
</feature>
<dbReference type="PANTHER" id="PTHR23514:SF3">
    <property type="entry name" value="BYPASS OF STOP CODON PROTEIN 6"/>
    <property type="match status" value="1"/>
</dbReference>
<feature type="transmembrane region" description="Helical" evidence="7">
    <location>
        <begin position="358"/>
        <end position="380"/>
    </location>
</feature>
<dbReference type="PANTHER" id="PTHR23514">
    <property type="entry name" value="BYPASS OF STOP CODON PROTEIN 6"/>
    <property type="match status" value="1"/>
</dbReference>
<dbReference type="InterPro" id="IPR011701">
    <property type="entry name" value="MFS"/>
</dbReference>
<reference evidence="10" key="1">
    <citation type="submission" date="2016-10" db="EMBL/GenBank/DDBJ databases">
        <authorList>
            <person name="Varghese N."/>
        </authorList>
    </citation>
    <scope>NUCLEOTIDE SEQUENCE [LARGE SCALE GENOMIC DNA]</scope>
    <source>
        <strain evidence="10">DSM 21843</strain>
    </source>
</reference>
<feature type="transmembrane region" description="Helical" evidence="7">
    <location>
        <begin position="296"/>
        <end position="320"/>
    </location>
</feature>
<feature type="transmembrane region" description="Helical" evidence="7">
    <location>
        <begin position="102"/>
        <end position="124"/>
    </location>
</feature>
<dbReference type="RefSeq" id="WP_066659824.1">
    <property type="nucleotide sequence ID" value="NZ_CP011402.1"/>
</dbReference>
<sequence length="389" mass="41474">MDAIKAPKRDFLWIVLFLVVLINGFEAGGYQASIWHIGEEFDLSLTSMGLFAAMELFATMLAPILLGKWADSVRKSTSITIMLGIQIAAALIAVFAASDAFFLFSIFFLGLTTSALQFISIAAVADAYPVTGGRKVAYITMMYALGALLAPLVVDFYLQQGLDWRTLFGILAVGSVCVLVGIVRCGGEPREARPAQAEGKGFAGRFVLSAILLLSVIMCIYVGFENGFTYFVDTLFTDVLQSSNGKIALSIFWAVMIPSRFLVGRFDKHAKKILIAAIITIPCAMLLLSASTNPAMVMFMCVPLGFASGAIYPCVLTIMLPFAGKQTATATGIITAATGIGGVAFTALMGFMADSLGVQNAMLALVSFFILSLVSALIVIKRSNDVESA</sequence>
<evidence type="ECO:0000256" key="1">
    <source>
        <dbReference type="ARBA" id="ARBA00004651"/>
    </source>
</evidence>
<comment type="subcellular location">
    <subcellularLocation>
        <location evidence="1">Cell membrane</location>
        <topology evidence="1">Multi-pass membrane protein</topology>
    </subcellularLocation>
</comment>
<feature type="transmembrane region" description="Helical" evidence="7">
    <location>
        <begin position="332"/>
        <end position="352"/>
    </location>
</feature>
<evidence type="ECO:0000256" key="3">
    <source>
        <dbReference type="ARBA" id="ARBA00022448"/>
    </source>
</evidence>
<keyword evidence="5 7" id="KW-1133">Transmembrane helix</keyword>
<organism evidence="9 10">
    <name type="scientific">Denitrobacterium detoxificans</name>
    <dbReference type="NCBI Taxonomy" id="79604"/>
    <lineage>
        <taxon>Bacteria</taxon>
        <taxon>Bacillati</taxon>
        <taxon>Actinomycetota</taxon>
        <taxon>Coriobacteriia</taxon>
        <taxon>Eggerthellales</taxon>
        <taxon>Eggerthellaceae</taxon>
        <taxon>Denitrobacterium</taxon>
    </lineage>
</organism>
<feature type="transmembrane region" description="Helical" evidence="7">
    <location>
        <begin position="273"/>
        <end position="290"/>
    </location>
</feature>
<dbReference type="GO" id="GO:0005886">
    <property type="term" value="C:plasma membrane"/>
    <property type="evidence" value="ECO:0007669"/>
    <property type="project" value="UniProtKB-SubCell"/>
</dbReference>
<dbReference type="EMBL" id="FOEC01000001">
    <property type="protein sequence ID" value="SEO42221.1"/>
    <property type="molecule type" value="Genomic_DNA"/>
</dbReference>
<feature type="transmembrane region" description="Helical" evidence="7">
    <location>
        <begin position="136"/>
        <end position="158"/>
    </location>
</feature>
<feature type="transmembrane region" description="Helical" evidence="7">
    <location>
        <begin position="244"/>
        <end position="261"/>
    </location>
</feature>
<feature type="transmembrane region" description="Helical" evidence="7">
    <location>
        <begin position="164"/>
        <end position="185"/>
    </location>
</feature>
<dbReference type="PROSITE" id="PS50850">
    <property type="entry name" value="MFS"/>
    <property type="match status" value="1"/>
</dbReference>
<evidence type="ECO:0000256" key="4">
    <source>
        <dbReference type="ARBA" id="ARBA00022692"/>
    </source>
</evidence>
<evidence type="ECO:0000256" key="6">
    <source>
        <dbReference type="ARBA" id="ARBA00023136"/>
    </source>
</evidence>
<dbReference type="Pfam" id="PF07690">
    <property type="entry name" value="MFS_1"/>
    <property type="match status" value="1"/>
</dbReference>
<name>A0A172RW39_9ACTN</name>
<keyword evidence="3" id="KW-0813">Transport</keyword>
<dbReference type="InterPro" id="IPR020846">
    <property type="entry name" value="MFS_dom"/>
</dbReference>
<dbReference type="Gene3D" id="1.20.1250.20">
    <property type="entry name" value="MFS general substrate transporter like domains"/>
    <property type="match status" value="1"/>
</dbReference>
<keyword evidence="10" id="KW-1185">Reference proteome</keyword>
<accession>A0A172RW39</accession>
<protein>
    <submittedName>
        <fullName evidence="9">Predicted arabinose efflux permease, MFS family</fullName>
    </submittedName>
</protein>
<evidence type="ECO:0000259" key="8">
    <source>
        <dbReference type="PROSITE" id="PS50850"/>
    </source>
</evidence>
<dbReference type="STRING" id="79604.AAY81_00055"/>
<dbReference type="Proteomes" id="UP000182975">
    <property type="component" value="Unassembled WGS sequence"/>
</dbReference>
<comment type="similarity">
    <text evidence="2">Belongs to the major facilitator superfamily.</text>
</comment>
<evidence type="ECO:0000256" key="7">
    <source>
        <dbReference type="SAM" id="Phobius"/>
    </source>
</evidence>
<evidence type="ECO:0000256" key="2">
    <source>
        <dbReference type="ARBA" id="ARBA00008335"/>
    </source>
</evidence>
<dbReference type="AlphaFoldDB" id="A0A172RW39"/>
<evidence type="ECO:0000256" key="5">
    <source>
        <dbReference type="ARBA" id="ARBA00022989"/>
    </source>
</evidence>
<gene>
    <name evidence="9" type="ORF">SAMN02910314_00205</name>
</gene>
<dbReference type="InterPro" id="IPR051788">
    <property type="entry name" value="MFS_Transporter"/>
</dbReference>
<feature type="transmembrane region" description="Helical" evidence="7">
    <location>
        <begin position="78"/>
        <end position="96"/>
    </location>
</feature>
<evidence type="ECO:0000313" key="9">
    <source>
        <dbReference type="EMBL" id="SEO42221.1"/>
    </source>
</evidence>
<evidence type="ECO:0000313" key="10">
    <source>
        <dbReference type="Proteomes" id="UP000182975"/>
    </source>
</evidence>
<dbReference type="SUPFAM" id="SSF103473">
    <property type="entry name" value="MFS general substrate transporter"/>
    <property type="match status" value="1"/>
</dbReference>
<feature type="domain" description="Major facilitator superfamily (MFS) profile" evidence="8">
    <location>
        <begin position="12"/>
        <end position="384"/>
    </location>
</feature>
<proteinExistence type="inferred from homology"/>
<dbReference type="GO" id="GO:0022857">
    <property type="term" value="F:transmembrane transporter activity"/>
    <property type="evidence" value="ECO:0007669"/>
    <property type="project" value="InterPro"/>
</dbReference>
<dbReference type="InterPro" id="IPR036259">
    <property type="entry name" value="MFS_trans_sf"/>
</dbReference>
<dbReference type="KEGG" id="ddt:AAY81_00055"/>
<keyword evidence="6 7" id="KW-0472">Membrane</keyword>
<feature type="transmembrane region" description="Helical" evidence="7">
    <location>
        <begin position="43"/>
        <end position="66"/>
    </location>
</feature>
<keyword evidence="4 7" id="KW-0812">Transmembrane</keyword>